<dbReference type="GO" id="GO:0005886">
    <property type="term" value="C:plasma membrane"/>
    <property type="evidence" value="ECO:0007669"/>
    <property type="project" value="UniProtKB-SubCell"/>
</dbReference>
<dbReference type="GO" id="GO:0009306">
    <property type="term" value="P:protein secretion"/>
    <property type="evidence" value="ECO:0007669"/>
    <property type="project" value="UniProtKB-UniRule"/>
</dbReference>
<dbReference type="AlphaFoldDB" id="A0A0M8K750"/>
<dbReference type="PANTHER" id="PTHR33910:SF1">
    <property type="entry name" value="PROTEIN TRANSLOCASE SUBUNIT SECE"/>
    <property type="match status" value="1"/>
</dbReference>
<gene>
    <name evidence="9 10" type="primary">secE</name>
    <name evidence="10" type="ORF">ARMA_0119</name>
    <name evidence="11" type="ORF">SE16_15075</name>
</gene>
<evidence type="ECO:0000256" key="6">
    <source>
        <dbReference type="ARBA" id="ARBA00022989"/>
    </source>
</evidence>
<comment type="function">
    <text evidence="9">Essential subunit of the Sec protein translocation channel SecYEG. Clamps together the 2 halves of SecY. May contact the channel plug during translocation.</text>
</comment>
<comment type="subcellular location">
    <subcellularLocation>
        <location evidence="9">Cell membrane</location>
        <topology evidence="9">Single-pass membrane protein</topology>
    </subcellularLocation>
    <subcellularLocation>
        <location evidence="1">Membrane</location>
    </subcellularLocation>
</comment>
<dbReference type="STRING" id="872965.SE16_15075"/>
<proteinExistence type="inferred from homology"/>
<evidence type="ECO:0000256" key="2">
    <source>
        <dbReference type="ARBA" id="ARBA00022448"/>
    </source>
</evidence>
<dbReference type="GO" id="GO:0065002">
    <property type="term" value="P:intracellular protein transmembrane transport"/>
    <property type="evidence" value="ECO:0007669"/>
    <property type="project" value="UniProtKB-UniRule"/>
</dbReference>
<dbReference type="Pfam" id="PF00584">
    <property type="entry name" value="SecE"/>
    <property type="match status" value="1"/>
</dbReference>
<evidence type="ECO:0000256" key="3">
    <source>
        <dbReference type="ARBA" id="ARBA00022475"/>
    </source>
</evidence>
<evidence type="ECO:0000256" key="5">
    <source>
        <dbReference type="ARBA" id="ARBA00022927"/>
    </source>
</evidence>
<dbReference type="NCBIfam" id="TIGR00964">
    <property type="entry name" value="secE_bact"/>
    <property type="match status" value="1"/>
</dbReference>
<dbReference type="GO" id="GO:0006605">
    <property type="term" value="P:protein targeting"/>
    <property type="evidence" value="ECO:0007669"/>
    <property type="project" value="UniProtKB-UniRule"/>
</dbReference>
<dbReference type="Proteomes" id="UP000037784">
    <property type="component" value="Unassembled WGS sequence"/>
</dbReference>
<evidence type="ECO:0000313" key="11">
    <source>
        <dbReference type="EMBL" id="KPL85702.1"/>
    </source>
</evidence>
<dbReference type="InterPro" id="IPR038379">
    <property type="entry name" value="SecE_sf"/>
</dbReference>
<reference evidence="12" key="3">
    <citation type="submission" date="2015-08" db="EMBL/GenBank/DDBJ databases">
        <title>Draft Genome Sequence of a Heterotrophic Facultative Anaerobic Bacterium Ardenticatena maritima Strain 110S.</title>
        <authorList>
            <person name="Kawaichi S."/>
            <person name="Yoshida T."/>
            <person name="Sako Y."/>
            <person name="Nakamura R."/>
        </authorList>
    </citation>
    <scope>NUCLEOTIDE SEQUENCE [LARGE SCALE GENOMIC DNA]</scope>
    <source>
        <strain evidence="12">110S</strain>
    </source>
</reference>
<dbReference type="RefSeq" id="WP_054491647.1">
    <property type="nucleotide sequence ID" value="NZ_BBZA01000008.1"/>
</dbReference>
<keyword evidence="12" id="KW-1185">Reference proteome</keyword>
<sequence>MAKATERTSGNAVTRYFREVRAELAKVTWPSREEAINLTMVVLAVTIALSLFLGAWDYLFSRLIAFLIQQF</sequence>
<dbReference type="HAMAP" id="MF_00422">
    <property type="entry name" value="SecE"/>
    <property type="match status" value="1"/>
</dbReference>
<dbReference type="EMBL" id="LGKN01000011">
    <property type="protein sequence ID" value="KPL85702.1"/>
    <property type="molecule type" value="Genomic_DNA"/>
</dbReference>
<evidence type="ECO:0000256" key="1">
    <source>
        <dbReference type="ARBA" id="ARBA00004370"/>
    </source>
</evidence>
<dbReference type="Gene3D" id="1.20.5.1030">
    <property type="entry name" value="Preprotein translocase secy subunit"/>
    <property type="match status" value="1"/>
</dbReference>
<dbReference type="PANTHER" id="PTHR33910">
    <property type="entry name" value="PROTEIN TRANSLOCASE SUBUNIT SECE"/>
    <property type="match status" value="1"/>
</dbReference>
<dbReference type="Proteomes" id="UP000050502">
    <property type="component" value="Unassembled WGS sequence"/>
</dbReference>
<dbReference type="EMBL" id="BBZA01000008">
    <property type="protein sequence ID" value="GAP61696.1"/>
    <property type="molecule type" value="Genomic_DNA"/>
</dbReference>
<keyword evidence="7 9" id="KW-0811">Translocation</keyword>
<dbReference type="InterPro" id="IPR001901">
    <property type="entry name" value="Translocase_SecE/Sec61-g"/>
</dbReference>
<evidence type="ECO:0000256" key="4">
    <source>
        <dbReference type="ARBA" id="ARBA00022692"/>
    </source>
</evidence>
<reference evidence="11 13" key="2">
    <citation type="submission" date="2015-07" db="EMBL/GenBank/DDBJ databases">
        <title>Whole genome sequence of Ardenticatena maritima DSM 23922.</title>
        <authorList>
            <person name="Hemp J."/>
            <person name="Ward L.M."/>
            <person name="Pace L.A."/>
            <person name="Fischer W.W."/>
        </authorList>
    </citation>
    <scope>NUCLEOTIDE SEQUENCE [LARGE SCALE GENOMIC DNA]</scope>
    <source>
        <strain evidence="11 13">110S</strain>
    </source>
</reference>
<comment type="caution">
    <text evidence="10">The sequence shown here is derived from an EMBL/GenBank/DDBJ whole genome shotgun (WGS) entry which is preliminary data.</text>
</comment>
<keyword evidence="6 9" id="KW-1133">Transmembrane helix</keyword>
<keyword evidence="5 9" id="KW-0653">Protein transport</keyword>
<protein>
    <recommendedName>
        <fullName evidence="9">Protein translocase subunit SecE</fullName>
    </recommendedName>
</protein>
<keyword evidence="2 9" id="KW-0813">Transport</keyword>
<name>A0A0M8K750_9CHLR</name>
<keyword evidence="3 9" id="KW-1003">Cell membrane</keyword>
<dbReference type="InParanoid" id="A0A0M8K750"/>
<organism evidence="10 12">
    <name type="scientific">Ardenticatena maritima</name>
    <dbReference type="NCBI Taxonomy" id="872965"/>
    <lineage>
        <taxon>Bacteria</taxon>
        <taxon>Bacillati</taxon>
        <taxon>Chloroflexota</taxon>
        <taxon>Ardenticatenia</taxon>
        <taxon>Ardenticatenales</taxon>
        <taxon>Ardenticatenaceae</taxon>
        <taxon>Ardenticatena</taxon>
    </lineage>
</organism>
<evidence type="ECO:0000313" key="13">
    <source>
        <dbReference type="Proteomes" id="UP000050502"/>
    </source>
</evidence>
<reference evidence="10 12" key="1">
    <citation type="journal article" date="2015" name="Genome Announc.">
        <title>Draft Genome Sequence of a Heterotrophic Facultative Anaerobic Thermophilic Bacterium, Ardenticatena maritima Strain 110ST.</title>
        <authorList>
            <person name="Kawaichi S."/>
            <person name="Yoshida T."/>
            <person name="Sako Y."/>
            <person name="Nakamura R."/>
        </authorList>
    </citation>
    <scope>NUCLEOTIDE SEQUENCE [LARGE SCALE GENOMIC DNA]</scope>
    <source>
        <strain evidence="10 12">110S</strain>
    </source>
</reference>
<dbReference type="GO" id="GO:0043952">
    <property type="term" value="P:protein transport by the Sec complex"/>
    <property type="evidence" value="ECO:0007669"/>
    <property type="project" value="UniProtKB-UniRule"/>
</dbReference>
<evidence type="ECO:0000256" key="7">
    <source>
        <dbReference type="ARBA" id="ARBA00023010"/>
    </source>
</evidence>
<dbReference type="InterPro" id="IPR005807">
    <property type="entry name" value="SecE_bac"/>
</dbReference>
<evidence type="ECO:0000313" key="10">
    <source>
        <dbReference type="EMBL" id="GAP61696.1"/>
    </source>
</evidence>
<evidence type="ECO:0000256" key="9">
    <source>
        <dbReference type="HAMAP-Rule" id="MF_00422"/>
    </source>
</evidence>
<dbReference type="GO" id="GO:0008320">
    <property type="term" value="F:protein transmembrane transporter activity"/>
    <property type="evidence" value="ECO:0007669"/>
    <property type="project" value="UniProtKB-UniRule"/>
</dbReference>
<comment type="subunit">
    <text evidence="9">Component of the Sec protein translocase complex. Heterotrimer consisting of SecY, SecE and SecG subunits. The heterotrimers can form oligomers, although 1 heterotrimer is thought to be able to translocate proteins. Interacts with the ribosome. Interacts with SecDF, and other proteins may be involved. Interacts with SecA.</text>
</comment>
<feature type="transmembrane region" description="Helical" evidence="9">
    <location>
        <begin position="35"/>
        <end position="60"/>
    </location>
</feature>
<keyword evidence="4 9" id="KW-0812">Transmembrane</keyword>
<dbReference type="PRINTS" id="PR01650">
    <property type="entry name" value="SECETRNLCASE"/>
</dbReference>
<dbReference type="OrthoDB" id="164194at2"/>
<evidence type="ECO:0000313" key="12">
    <source>
        <dbReference type="Proteomes" id="UP000037784"/>
    </source>
</evidence>
<keyword evidence="8 9" id="KW-0472">Membrane</keyword>
<comment type="similarity">
    <text evidence="9">Belongs to the SecE/SEC61-gamma family.</text>
</comment>
<dbReference type="PROSITE" id="PS01067">
    <property type="entry name" value="SECE_SEC61G"/>
    <property type="match status" value="1"/>
</dbReference>
<evidence type="ECO:0000256" key="8">
    <source>
        <dbReference type="ARBA" id="ARBA00023136"/>
    </source>
</evidence>
<accession>A0A0M8K750</accession>